<proteinExistence type="predicted"/>
<dbReference type="AlphaFoldDB" id="K0SZS9"/>
<evidence type="ECO:0000313" key="1">
    <source>
        <dbReference type="EMBL" id="EJK66546.1"/>
    </source>
</evidence>
<accession>K0SZS9</accession>
<sequence length="280" mass="31019">MGRTSTDRGATEFITNILGAHLPSVKPGLAVPERPAAGRPSDGVSTLHPLRETLKNALRDRLVLQLFSFLDMASATSPPPSPPGTRRLLGLLLNTPEEATAPAVAVRDASSMSIFCSLVGLFRSLVRLRAFFVRQRLKMLGYWWRCFRQAGLLVRHRKSVHSLGAGNGLQSSHRGLIKAKIEERRGESSRRSRSSRLGRQRIVFTLSPGRNWRLLVRALGRDAGIPGSIEVGWMWSLGGSSPPVSPPRWSRGRGLVPLLRWDLWLLHAARPSIVRSWLLV</sequence>
<protein>
    <submittedName>
        <fullName evidence="1">Uncharacterized protein</fullName>
    </submittedName>
</protein>
<dbReference type="EMBL" id="AGNL01014787">
    <property type="protein sequence ID" value="EJK66546.1"/>
    <property type="molecule type" value="Genomic_DNA"/>
</dbReference>
<name>K0SZS9_THAOC</name>
<comment type="caution">
    <text evidence="1">The sequence shown here is derived from an EMBL/GenBank/DDBJ whole genome shotgun (WGS) entry which is preliminary data.</text>
</comment>
<dbReference type="Proteomes" id="UP000266841">
    <property type="component" value="Unassembled WGS sequence"/>
</dbReference>
<keyword evidence="2" id="KW-1185">Reference proteome</keyword>
<reference evidence="1 2" key="1">
    <citation type="journal article" date="2012" name="Genome Biol.">
        <title>Genome and low-iron response of an oceanic diatom adapted to chronic iron limitation.</title>
        <authorList>
            <person name="Lommer M."/>
            <person name="Specht M."/>
            <person name="Roy A.S."/>
            <person name="Kraemer L."/>
            <person name="Andreson R."/>
            <person name="Gutowska M.A."/>
            <person name="Wolf J."/>
            <person name="Bergner S.V."/>
            <person name="Schilhabel M.B."/>
            <person name="Klostermeier U.C."/>
            <person name="Beiko R.G."/>
            <person name="Rosenstiel P."/>
            <person name="Hippler M."/>
            <person name="Laroche J."/>
        </authorList>
    </citation>
    <scope>NUCLEOTIDE SEQUENCE [LARGE SCALE GENOMIC DNA]</scope>
    <source>
        <strain evidence="1 2">CCMP1005</strain>
    </source>
</reference>
<gene>
    <name evidence="1" type="ORF">THAOC_12532</name>
</gene>
<evidence type="ECO:0000313" key="2">
    <source>
        <dbReference type="Proteomes" id="UP000266841"/>
    </source>
</evidence>
<organism evidence="1 2">
    <name type="scientific">Thalassiosira oceanica</name>
    <name type="common">Marine diatom</name>
    <dbReference type="NCBI Taxonomy" id="159749"/>
    <lineage>
        <taxon>Eukaryota</taxon>
        <taxon>Sar</taxon>
        <taxon>Stramenopiles</taxon>
        <taxon>Ochrophyta</taxon>
        <taxon>Bacillariophyta</taxon>
        <taxon>Coscinodiscophyceae</taxon>
        <taxon>Thalassiosirophycidae</taxon>
        <taxon>Thalassiosirales</taxon>
        <taxon>Thalassiosiraceae</taxon>
        <taxon>Thalassiosira</taxon>
    </lineage>
</organism>